<evidence type="ECO:0000313" key="2">
    <source>
        <dbReference type="Proteomes" id="UP000308730"/>
    </source>
</evidence>
<dbReference type="Proteomes" id="UP000308730">
    <property type="component" value="Unassembled WGS sequence"/>
</dbReference>
<protein>
    <submittedName>
        <fullName evidence="1">Uncharacterized protein</fullName>
    </submittedName>
</protein>
<keyword evidence="2" id="KW-1185">Reference proteome</keyword>
<comment type="caution">
    <text evidence="1">The sequence shown here is derived from an EMBL/GenBank/DDBJ whole genome shotgun (WGS) entry which is preliminary data.</text>
</comment>
<proteinExistence type="predicted"/>
<organism evidence="1 2">
    <name type="scientific">Antrodiella citrinella</name>
    <dbReference type="NCBI Taxonomy" id="2447956"/>
    <lineage>
        <taxon>Eukaryota</taxon>
        <taxon>Fungi</taxon>
        <taxon>Dikarya</taxon>
        <taxon>Basidiomycota</taxon>
        <taxon>Agaricomycotina</taxon>
        <taxon>Agaricomycetes</taxon>
        <taxon>Polyporales</taxon>
        <taxon>Steccherinaceae</taxon>
        <taxon>Antrodiella</taxon>
    </lineage>
</organism>
<dbReference type="EMBL" id="SGPM01000034">
    <property type="protein sequence ID" value="THH31913.1"/>
    <property type="molecule type" value="Genomic_DNA"/>
</dbReference>
<reference evidence="1 2" key="1">
    <citation type="submission" date="2019-02" db="EMBL/GenBank/DDBJ databases">
        <title>Genome sequencing of the rare red list fungi Antrodiella citrinella (Flaviporus citrinellus).</title>
        <authorList>
            <person name="Buettner E."/>
            <person name="Kellner H."/>
        </authorList>
    </citation>
    <scope>NUCLEOTIDE SEQUENCE [LARGE SCALE GENOMIC DNA]</scope>
    <source>
        <strain evidence="1 2">DSM 108506</strain>
    </source>
</reference>
<dbReference type="AlphaFoldDB" id="A0A4V3XJ73"/>
<accession>A0A4V3XJ73</accession>
<evidence type="ECO:0000313" key="1">
    <source>
        <dbReference type="EMBL" id="THH31913.1"/>
    </source>
</evidence>
<name>A0A4V3XJ73_9APHY</name>
<sequence>MFSIANNGGSSLPSLENLISVLQAAPVLRVLRLQGTWPHPTEDIEVLRGMLPTEMPYMKTAIFRTELAFTREFLSVVSFPDPSRVLLQMSIPAGETRIPTKAGRNIFSYALPDRVFFHNVGRQSEINGVFVTLDSVAGFSLVPGPLAFEVDTGSNPHDHTSLFWRDIVCAFADAMRHGRLGLNEHCAVLSLRGDENHALDLMPLLLALPNLEFIEVEGRYLFTLLDALGGVNLFSERDDVIVCPVLKRLRVRDLFVDDGVVAKLSECFHMRRECSGSEMRMIQLILIDPVTENQISLQTLRGNIAAISSQIICSKSGIDDIDLDVSAVVISE</sequence>
<gene>
    <name evidence="1" type="ORF">EUX98_g2273</name>
</gene>